<evidence type="ECO:0000256" key="9">
    <source>
        <dbReference type="ARBA" id="ARBA00023102"/>
    </source>
</evidence>
<keyword evidence="8 11" id="KW-0663">Pyridoxal phosphate</keyword>
<reference evidence="13 14" key="1">
    <citation type="submission" date="2020-11" db="EMBL/GenBank/DDBJ databases">
        <title>Description of Pontivivens ytuae sp. nov. isolated from deep sea sediment of Mariana Trench.</title>
        <authorList>
            <person name="Wang Z."/>
            <person name="Sun Q.-L."/>
            <person name="Xu X.-D."/>
            <person name="Tang Y.-Z."/>
            <person name="Zhang J."/>
        </authorList>
    </citation>
    <scope>NUCLEOTIDE SEQUENCE [LARGE SCALE GENOMIC DNA]</scope>
    <source>
        <strain evidence="13 14">MT2928</strain>
    </source>
</reference>
<comment type="pathway">
    <text evidence="2">Amino-acid biosynthesis; L-histidine biosynthesis; L-histidine from 5-phospho-alpha-D-ribose 1-diphosphate: step 7/9.</text>
</comment>
<evidence type="ECO:0000313" key="14">
    <source>
        <dbReference type="Proteomes" id="UP000594800"/>
    </source>
</evidence>
<evidence type="ECO:0000256" key="8">
    <source>
        <dbReference type="ARBA" id="ARBA00022898"/>
    </source>
</evidence>
<comment type="cofactor">
    <cofactor evidence="1 11">
        <name>pyridoxal 5'-phosphate</name>
        <dbReference type="ChEBI" id="CHEBI:597326"/>
    </cofactor>
</comment>
<keyword evidence="6" id="KW-0028">Amino-acid biosynthesis</keyword>
<gene>
    <name evidence="13" type="ORF">I0K15_20220</name>
</gene>
<comment type="similarity">
    <text evidence="3">Belongs to the class-II pyridoxal-phosphate-dependent aminotransferase family. Histidinol-phosphate aminotransferase subfamily.</text>
</comment>
<keyword evidence="9" id="KW-0368">Histidine biosynthesis</keyword>
<feature type="domain" description="Aminotransferase class I/classII large" evidence="12">
    <location>
        <begin position="37"/>
        <end position="352"/>
    </location>
</feature>
<evidence type="ECO:0000256" key="10">
    <source>
        <dbReference type="ARBA" id="ARBA00047481"/>
    </source>
</evidence>
<dbReference type="KEGG" id="poz:I0K15_20220"/>
<dbReference type="Proteomes" id="UP000594800">
    <property type="component" value="Chromosome"/>
</dbReference>
<evidence type="ECO:0000256" key="4">
    <source>
        <dbReference type="ARBA" id="ARBA00012748"/>
    </source>
</evidence>
<dbReference type="PANTHER" id="PTHR43643:SF6">
    <property type="entry name" value="HISTIDINOL-PHOSPHATE AMINOTRANSFERASE"/>
    <property type="match status" value="1"/>
</dbReference>
<dbReference type="InterPro" id="IPR004839">
    <property type="entry name" value="Aminotransferase_I/II_large"/>
</dbReference>
<dbReference type="Gene3D" id="3.90.1150.10">
    <property type="entry name" value="Aspartate Aminotransferase, domain 1"/>
    <property type="match status" value="1"/>
</dbReference>
<dbReference type="GO" id="GO:0004400">
    <property type="term" value="F:histidinol-phosphate transaminase activity"/>
    <property type="evidence" value="ECO:0007669"/>
    <property type="project" value="UniProtKB-EC"/>
</dbReference>
<evidence type="ECO:0000256" key="7">
    <source>
        <dbReference type="ARBA" id="ARBA00022679"/>
    </source>
</evidence>
<organism evidence="13 14">
    <name type="scientific">Pontivivens ytuae</name>
    <dbReference type="NCBI Taxonomy" id="2789856"/>
    <lineage>
        <taxon>Bacteria</taxon>
        <taxon>Pseudomonadati</taxon>
        <taxon>Pseudomonadota</taxon>
        <taxon>Alphaproteobacteria</taxon>
        <taxon>Rhodobacterales</taxon>
        <taxon>Paracoccaceae</taxon>
        <taxon>Pontivivens</taxon>
    </lineage>
</organism>
<dbReference type="InterPro" id="IPR015424">
    <property type="entry name" value="PyrdxlP-dep_Trfase"/>
</dbReference>
<dbReference type="SUPFAM" id="SSF53383">
    <property type="entry name" value="PLP-dependent transferases"/>
    <property type="match status" value="1"/>
</dbReference>
<dbReference type="AlphaFoldDB" id="A0A7S9QDF3"/>
<evidence type="ECO:0000259" key="12">
    <source>
        <dbReference type="Pfam" id="PF00155"/>
    </source>
</evidence>
<dbReference type="GO" id="GO:0000105">
    <property type="term" value="P:L-histidine biosynthetic process"/>
    <property type="evidence" value="ECO:0007669"/>
    <property type="project" value="UniProtKB-KW"/>
</dbReference>
<evidence type="ECO:0000256" key="2">
    <source>
        <dbReference type="ARBA" id="ARBA00005011"/>
    </source>
</evidence>
<protein>
    <recommendedName>
        <fullName evidence="4">histidinol-phosphate transaminase</fullName>
        <ecNumber evidence="4">2.6.1.9</ecNumber>
    </recommendedName>
</protein>
<dbReference type="InterPro" id="IPR001917">
    <property type="entry name" value="Aminotrans_II_pyridoxalP_BS"/>
</dbReference>
<dbReference type="RefSeq" id="WP_196103275.1">
    <property type="nucleotide sequence ID" value="NZ_CP064942.1"/>
</dbReference>
<proteinExistence type="inferred from homology"/>
<dbReference type="EMBL" id="CP064942">
    <property type="protein sequence ID" value="QPH54066.1"/>
    <property type="molecule type" value="Genomic_DNA"/>
</dbReference>
<dbReference type="InterPro" id="IPR015422">
    <property type="entry name" value="PyrdxlP-dep_Trfase_small"/>
</dbReference>
<name>A0A7S9QDF3_9RHOB</name>
<evidence type="ECO:0000256" key="11">
    <source>
        <dbReference type="RuleBase" id="RU003693"/>
    </source>
</evidence>
<dbReference type="CDD" id="cd00609">
    <property type="entry name" value="AAT_like"/>
    <property type="match status" value="1"/>
</dbReference>
<dbReference type="PROSITE" id="PS00599">
    <property type="entry name" value="AA_TRANSFER_CLASS_2"/>
    <property type="match status" value="1"/>
</dbReference>
<dbReference type="NCBIfam" id="NF006014">
    <property type="entry name" value="PRK08153.1"/>
    <property type="match status" value="1"/>
</dbReference>
<keyword evidence="14" id="KW-1185">Reference proteome</keyword>
<dbReference type="InterPro" id="IPR050106">
    <property type="entry name" value="HistidinolP_aminotransfase"/>
</dbReference>
<dbReference type="InterPro" id="IPR015421">
    <property type="entry name" value="PyrdxlP-dep_Trfase_major"/>
</dbReference>
<keyword evidence="7 13" id="KW-0808">Transferase</keyword>
<comment type="catalytic activity">
    <reaction evidence="10">
        <text>L-histidinol phosphate + 2-oxoglutarate = 3-(imidazol-4-yl)-2-oxopropyl phosphate + L-glutamate</text>
        <dbReference type="Rhea" id="RHEA:23744"/>
        <dbReference type="ChEBI" id="CHEBI:16810"/>
        <dbReference type="ChEBI" id="CHEBI:29985"/>
        <dbReference type="ChEBI" id="CHEBI:57766"/>
        <dbReference type="ChEBI" id="CHEBI:57980"/>
        <dbReference type="EC" id="2.6.1.9"/>
    </reaction>
</comment>
<dbReference type="GO" id="GO:0030170">
    <property type="term" value="F:pyridoxal phosphate binding"/>
    <property type="evidence" value="ECO:0007669"/>
    <property type="project" value="InterPro"/>
</dbReference>
<accession>A0A7S9QDF3</accession>
<sequence length="368" mass="39137">MTGPRYTELAAGLPATVPFVGPEAQERARGRAFSARLGANESIFGPSPRAVEAMARAAADGWMYGDPENHDLRHALADHLGVAPGNVVVGEGIDGLLGYLVRLLVAPGDAVVTSLGAYPTFNYHVTGFGGVLHTVPYRDDAEDPEALIAKAAEVDAKLIYFANPDNPMGSWHTAATVQRMIDALPDGCVLCLDEAYGEFAPSGTLPPIDVMHPRVVRMRTFSKAYGLAGLRVGYAVAEEALVRSFDKVRNHFGVNRVGQAAALAALLDHDWLAHVVAETSAARTRIAGMAEAMGLTPLPSATNFVTIDCGADVERARGCLESLGAAGIFVRMPFVAPQNRCIRVSVGRKQELDLLEVELPKIATTINN</sequence>
<evidence type="ECO:0000256" key="3">
    <source>
        <dbReference type="ARBA" id="ARBA00007970"/>
    </source>
</evidence>
<dbReference type="EC" id="2.6.1.9" evidence="4"/>
<evidence type="ECO:0000256" key="6">
    <source>
        <dbReference type="ARBA" id="ARBA00022605"/>
    </source>
</evidence>
<evidence type="ECO:0000256" key="5">
    <source>
        <dbReference type="ARBA" id="ARBA00022576"/>
    </source>
</evidence>
<dbReference type="PANTHER" id="PTHR43643">
    <property type="entry name" value="HISTIDINOL-PHOSPHATE AMINOTRANSFERASE 2"/>
    <property type="match status" value="1"/>
</dbReference>
<dbReference type="Pfam" id="PF00155">
    <property type="entry name" value="Aminotran_1_2"/>
    <property type="match status" value="1"/>
</dbReference>
<evidence type="ECO:0000313" key="13">
    <source>
        <dbReference type="EMBL" id="QPH54066.1"/>
    </source>
</evidence>
<evidence type="ECO:0000256" key="1">
    <source>
        <dbReference type="ARBA" id="ARBA00001933"/>
    </source>
</evidence>
<keyword evidence="5 13" id="KW-0032">Aminotransferase</keyword>
<dbReference type="Gene3D" id="3.40.640.10">
    <property type="entry name" value="Type I PLP-dependent aspartate aminotransferase-like (Major domain)"/>
    <property type="match status" value="1"/>
</dbReference>